<dbReference type="Proteomes" id="UP000050342">
    <property type="component" value="Unassembled WGS sequence"/>
</dbReference>
<reference evidence="1 2" key="1">
    <citation type="submission" date="2015-10" db="EMBL/GenBank/DDBJ databases">
        <title>Pseudomonas helleri sp. nov. and Pseudomonas weihenstephanensis sp. nov., isolated from raw cows milk.</title>
        <authorList>
            <person name="Von Neubeck M."/>
            <person name="Huptas C."/>
            <person name="Wenning M."/>
            <person name="Scherer S."/>
        </authorList>
    </citation>
    <scope>NUCLEOTIDE SEQUENCE [LARGE SCALE GENOMIC DNA]</scope>
    <source>
        <strain evidence="1 2">BSTT44</strain>
    </source>
</reference>
<keyword evidence="2" id="KW-1185">Reference proteome</keyword>
<dbReference type="AlphaFoldDB" id="A0A0Q0X251"/>
<name>A0A0Q0X251_9PSED</name>
<dbReference type="RefSeq" id="WP_055102757.1">
    <property type="nucleotide sequence ID" value="NZ_LLWH01000160.1"/>
</dbReference>
<dbReference type="EMBL" id="LLWH01000160">
    <property type="protein sequence ID" value="KQB53783.1"/>
    <property type="molecule type" value="Genomic_DNA"/>
</dbReference>
<organism evidence="1 2">
    <name type="scientific">Pseudomonas endophytica</name>
    <dbReference type="NCBI Taxonomy" id="1563157"/>
    <lineage>
        <taxon>Bacteria</taxon>
        <taxon>Pseudomonadati</taxon>
        <taxon>Pseudomonadota</taxon>
        <taxon>Gammaproteobacteria</taxon>
        <taxon>Pseudomonadales</taxon>
        <taxon>Pseudomonadaceae</taxon>
        <taxon>Pseudomonas</taxon>
    </lineage>
</organism>
<sequence length="86" mass="9903">MIEYSEIGLIVDSPSEYTQEGVEIKPPTYLDGWFVNFTPVDFPEELAKFQIFPSKPVRVFSGAPTVFLRFEDEAQWASIRDNLLQD</sequence>
<comment type="caution">
    <text evidence="1">The sequence shown here is derived from an EMBL/GenBank/DDBJ whole genome shotgun (WGS) entry which is preliminary data.</text>
</comment>
<dbReference type="STRING" id="1563157.AQS70_09225"/>
<gene>
    <name evidence="1" type="ORF">AQS70_09225</name>
</gene>
<protein>
    <submittedName>
        <fullName evidence="1">Uncharacterized protein</fullName>
    </submittedName>
</protein>
<proteinExistence type="predicted"/>
<evidence type="ECO:0000313" key="1">
    <source>
        <dbReference type="EMBL" id="KQB53783.1"/>
    </source>
</evidence>
<accession>A0A0Q0X251</accession>
<evidence type="ECO:0000313" key="2">
    <source>
        <dbReference type="Proteomes" id="UP000050342"/>
    </source>
</evidence>